<dbReference type="InterPro" id="IPR036236">
    <property type="entry name" value="Znf_C2H2_sf"/>
</dbReference>
<dbReference type="AlphaFoldDB" id="A0A370TZQ7"/>
<accession>A0A370TZQ7</accession>
<evidence type="ECO:0000259" key="3">
    <source>
        <dbReference type="PROSITE" id="PS50157"/>
    </source>
</evidence>
<dbReference type="RefSeq" id="XP_031873668.1">
    <property type="nucleotide sequence ID" value="XM_032009614.1"/>
</dbReference>
<feature type="compositionally biased region" description="Low complexity" evidence="2">
    <location>
        <begin position="885"/>
        <end position="894"/>
    </location>
</feature>
<comment type="caution">
    <text evidence="4">The sequence shown here is derived from an EMBL/GenBank/DDBJ whole genome shotgun (WGS) entry which is preliminary data.</text>
</comment>
<feature type="compositionally biased region" description="Polar residues" evidence="2">
    <location>
        <begin position="36"/>
        <end position="47"/>
    </location>
</feature>
<feature type="compositionally biased region" description="Basic and acidic residues" evidence="2">
    <location>
        <begin position="984"/>
        <end position="999"/>
    </location>
</feature>
<feature type="region of interest" description="Disordered" evidence="2">
    <location>
        <begin position="276"/>
        <end position="296"/>
    </location>
</feature>
<feature type="compositionally biased region" description="Polar residues" evidence="2">
    <location>
        <begin position="276"/>
        <end position="287"/>
    </location>
</feature>
<feature type="region of interest" description="Disordered" evidence="2">
    <location>
        <begin position="984"/>
        <end position="1004"/>
    </location>
</feature>
<evidence type="ECO:0000256" key="1">
    <source>
        <dbReference type="PROSITE-ProRule" id="PRU00042"/>
    </source>
</evidence>
<dbReference type="EMBL" id="NPIC01000001">
    <property type="protein sequence ID" value="RDL41012.1"/>
    <property type="molecule type" value="Genomic_DNA"/>
</dbReference>
<name>A0A370TZQ7_9HELO</name>
<dbReference type="SUPFAM" id="SSF57667">
    <property type="entry name" value="beta-beta-alpha zinc fingers"/>
    <property type="match status" value="1"/>
</dbReference>
<feature type="region of interest" description="Disordered" evidence="2">
    <location>
        <begin position="378"/>
        <end position="404"/>
    </location>
</feature>
<dbReference type="SMART" id="SM00355">
    <property type="entry name" value="ZnF_C2H2"/>
    <property type="match status" value="3"/>
</dbReference>
<feature type="compositionally biased region" description="Low complexity" evidence="2">
    <location>
        <begin position="1"/>
        <end position="13"/>
    </location>
</feature>
<proteinExistence type="predicted"/>
<keyword evidence="5" id="KW-1185">Reference proteome</keyword>
<feature type="domain" description="C2H2-type" evidence="3">
    <location>
        <begin position="943"/>
        <end position="974"/>
    </location>
</feature>
<dbReference type="GO" id="GO:0008270">
    <property type="term" value="F:zinc ion binding"/>
    <property type="evidence" value="ECO:0007669"/>
    <property type="project" value="UniProtKB-KW"/>
</dbReference>
<protein>
    <recommendedName>
        <fullName evidence="3">C2H2-type domain-containing protein</fullName>
    </recommendedName>
</protein>
<evidence type="ECO:0000313" key="5">
    <source>
        <dbReference type="Proteomes" id="UP000254866"/>
    </source>
</evidence>
<feature type="region of interest" description="Disordered" evidence="2">
    <location>
        <begin position="432"/>
        <end position="459"/>
    </location>
</feature>
<keyword evidence="1" id="KW-0479">Metal-binding</keyword>
<feature type="region of interest" description="Disordered" evidence="2">
    <location>
        <begin position="885"/>
        <end position="908"/>
    </location>
</feature>
<evidence type="ECO:0000256" key="2">
    <source>
        <dbReference type="SAM" id="MobiDB-lite"/>
    </source>
</evidence>
<keyword evidence="1" id="KW-0862">Zinc</keyword>
<dbReference type="InterPro" id="IPR013087">
    <property type="entry name" value="Znf_C2H2_type"/>
</dbReference>
<feature type="region of interest" description="Disordered" evidence="2">
    <location>
        <begin position="809"/>
        <end position="848"/>
    </location>
</feature>
<dbReference type="Proteomes" id="UP000254866">
    <property type="component" value="Unassembled WGS sequence"/>
</dbReference>
<gene>
    <name evidence="4" type="ORF">BP5553_00991</name>
</gene>
<reference evidence="4 5" key="1">
    <citation type="journal article" date="2018" name="IMA Fungus">
        <title>IMA Genome-F 9: Draft genome sequence of Annulohypoxylon stygium, Aspergillus mulundensis, Berkeleyomyces basicola (syn. Thielaviopsis basicola), Ceratocystis smalleyi, two Cercospora beticola strains, Coleophoma cylindrospora, Fusarium fracticaudum, Phialophora cf. hyalina, and Morchella septimelata.</title>
        <authorList>
            <person name="Wingfield B.D."/>
            <person name="Bills G.F."/>
            <person name="Dong Y."/>
            <person name="Huang W."/>
            <person name="Nel W.J."/>
            <person name="Swalarsk-Parry B.S."/>
            <person name="Vaghefi N."/>
            <person name="Wilken P.M."/>
            <person name="An Z."/>
            <person name="de Beer Z.W."/>
            <person name="De Vos L."/>
            <person name="Chen L."/>
            <person name="Duong T.A."/>
            <person name="Gao Y."/>
            <person name="Hammerbacher A."/>
            <person name="Kikkert J.R."/>
            <person name="Li Y."/>
            <person name="Li H."/>
            <person name="Li K."/>
            <person name="Li Q."/>
            <person name="Liu X."/>
            <person name="Ma X."/>
            <person name="Naidoo K."/>
            <person name="Pethybridge S.J."/>
            <person name="Sun J."/>
            <person name="Steenkamp E.T."/>
            <person name="van der Nest M.A."/>
            <person name="van Wyk S."/>
            <person name="Wingfield M.J."/>
            <person name="Xiong C."/>
            <person name="Yue Q."/>
            <person name="Zhang X."/>
        </authorList>
    </citation>
    <scope>NUCLEOTIDE SEQUENCE [LARGE SCALE GENOMIC DNA]</scope>
    <source>
        <strain evidence="4 5">BP 5553</strain>
    </source>
</reference>
<dbReference type="STRING" id="2656787.A0A370TZQ7"/>
<organism evidence="4 5">
    <name type="scientific">Venustampulla echinocandica</name>
    <dbReference type="NCBI Taxonomy" id="2656787"/>
    <lineage>
        <taxon>Eukaryota</taxon>
        <taxon>Fungi</taxon>
        <taxon>Dikarya</taxon>
        <taxon>Ascomycota</taxon>
        <taxon>Pezizomycotina</taxon>
        <taxon>Leotiomycetes</taxon>
        <taxon>Helotiales</taxon>
        <taxon>Pleuroascaceae</taxon>
        <taxon>Venustampulla</taxon>
    </lineage>
</organism>
<feature type="region of interest" description="Disordered" evidence="2">
    <location>
        <begin position="1"/>
        <end position="47"/>
    </location>
</feature>
<dbReference type="PROSITE" id="PS50157">
    <property type="entry name" value="ZINC_FINGER_C2H2_2"/>
    <property type="match status" value="1"/>
</dbReference>
<dbReference type="OrthoDB" id="5366163at2759"/>
<dbReference type="PROSITE" id="PS00028">
    <property type="entry name" value="ZINC_FINGER_C2H2_1"/>
    <property type="match status" value="1"/>
</dbReference>
<evidence type="ECO:0000313" key="4">
    <source>
        <dbReference type="EMBL" id="RDL41012.1"/>
    </source>
</evidence>
<keyword evidence="1" id="KW-0863">Zinc-finger</keyword>
<feature type="compositionally biased region" description="Low complexity" evidence="2">
    <location>
        <begin position="442"/>
        <end position="453"/>
    </location>
</feature>
<dbReference type="Gene3D" id="3.30.160.60">
    <property type="entry name" value="Classic Zinc Finger"/>
    <property type="match status" value="1"/>
</dbReference>
<sequence>MSLLSRRSASQRSYVPGNDEITVRKVQPNDTESESHVGSLSSDASKSTTTTTTDFALYDSCVARKFPNHKASHLRFLAWVAYTRKFTDEPITEDERRTCPLLWCRSVFKDQEAMLQHVWNCEHLSKGLYWCFQCQKPERVGNFQCKRCQGLPSRTDRLATVARRIFSKLGSKNHRIQRSPPAEPEMSLAKVPEASKAQQQQHDRMSAICDAGPVGGWGQQFAMPEQTNAMDHSDTAGDWTTDFQELPDTQICEMNGSAHPIELSADQDRWVDNDYSNSQGSWYNQKSPARDSNPVSGVANRPETILPRLNTQSLPSQGQDFPSEYPSGWSEGPLVDTIVSPLSTVGHFTSPFHEISPTDTEASGRSFFTDSGYTSGTIGSCATSPPESFELNPGFNEPRGKKRSRDYDMAFEEPSLEHTALTVMTMQSMSTSSSIDQKIAESTSSSHSPSRCPSTKKPKMQSPYWSSAISLVQSFSDVLDAHISHTKEILRSLPSTPITTELLAMSRSSMVCIGLEALLGIIEGRNPTAIVQAFAFTHISFAFAIAIDHDEIKVHTQEWFRDSLSWVAGLGSIRQRNRYVHIAKAVWQPVDSLRESCLPGLFSMVDKENRLVLACKRFLDVLESLGASENTSSPTNTTPGFPPSLFAQEAQARVIEPLIKTASIEAFIEDVVKVEERLNRYHITSVRELELELMCAGKLASQSELAYSRFLSHVTALCDSLYESSSQPRTSYHIANISQIKQLLPEETYGEHGDEDREFELELDDDLPLDFNMGMFGQGDRSMPGYMNKFTRDANGALRVDCEFPHDFSTLPPPNPTIAPITQSNSQREERLHAGLNSSSPTSGIYPKYDLKRIGQKPKLSSTFLSSSSSPLPLPTPSAFKSVDIAASSSSSPDNIPPSQPKKQTYQCPQCPYLPEGIEKYKASNLRRHKRTQHPSGNEKGSYLCTWPGCGRTFTRSDNLMSHKKGKGHVLEFDVRNPGGCGGDKDCSAEGEDGEHGLGERQFGSDLKYNQWENDYEGGRIVAKRRRRDSN</sequence>
<dbReference type="GeneID" id="43593840"/>